<reference evidence="1" key="1">
    <citation type="submission" date="2022-02" db="EMBL/GenBank/DDBJ databases">
        <title>Crop Bioprotection Bacillus Genome Sequencing.</title>
        <authorList>
            <person name="Dunlap C."/>
        </authorList>
    </citation>
    <scope>NUCLEOTIDE SEQUENCE</scope>
    <source>
        <strain evidence="1">M18B4</strain>
    </source>
</reference>
<name>A0A9Q4DL55_BACSC</name>
<accession>A0A9Q4DL55</accession>
<evidence type="ECO:0000313" key="1">
    <source>
        <dbReference type="EMBL" id="MCY8119579.1"/>
    </source>
</evidence>
<dbReference type="AlphaFoldDB" id="A0A9Q4DL55"/>
<organism evidence="1 2">
    <name type="scientific">Bacillus spizizenii</name>
    <name type="common">Bacillus subtilis subsp. spizizenii</name>
    <dbReference type="NCBI Taxonomy" id="96241"/>
    <lineage>
        <taxon>Bacteria</taxon>
        <taxon>Bacillati</taxon>
        <taxon>Bacillota</taxon>
        <taxon>Bacilli</taxon>
        <taxon>Bacillales</taxon>
        <taxon>Bacillaceae</taxon>
        <taxon>Bacillus</taxon>
    </lineage>
</organism>
<comment type="caution">
    <text evidence="1">The sequence shown here is derived from an EMBL/GenBank/DDBJ whole genome shotgun (WGS) entry which is preliminary data.</text>
</comment>
<dbReference type="Proteomes" id="UP001070352">
    <property type="component" value="Unassembled WGS sequence"/>
</dbReference>
<gene>
    <name evidence="1" type="ORF">MOC45_02995</name>
</gene>
<protein>
    <submittedName>
        <fullName evidence="1">Uncharacterized protein</fullName>
    </submittedName>
</protein>
<dbReference type="EMBL" id="JALANJ010000003">
    <property type="protein sequence ID" value="MCY8119579.1"/>
    <property type="molecule type" value="Genomic_DNA"/>
</dbReference>
<proteinExistence type="predicted"/>
<sequence length="173" mass="20376">MKLNQIELLTKNLMENLFVPTLHNILQKANPQAYKKWGGNACRQTAIFGAAILRHLLPEYTWTVWDGDFSDIVNGKKVKYNHAWIHGVNKKERKGLLIDLSRLYHERLFLPVTKNKYPKKHPSYQHMRLIRKKPMDIEECLNDIEYYTGKSGHELLSIILTEMDKKQAMRLMD</sequence>
<evidence type="ECO:0000313" key="2">
    <source>
        <dbReference type="Proteomes" id="UP001070352"/>
    </source>
</evidence>